<accession>A0AAW1RBB1</accession>
<feature type="compositionally biased region" description="Basic and acidic residues" evidence="1">
    <location>
        <begin position="1"/>
        <end position="16"/>
    </location>
</feature>
<feature type="compositionally biased region" description="Basic residues" evidence="1">
    <location>
        <begin position="18"/>
        <end position="27"/>
    </location>
</feature>
<proteinExistence type="predicted"/>
<dbReference type="Gene3D" id="3.40.50.300">
    <property type="entry name" value="P-loop containing nucleotide triphosphate hydrolases"/>
    <property type="match status" value="1"/>
</dbReference>
<dbReference type="PANTHER" id="PTHR24030">
    <property type="entry name" value="PROTEIN CMSS1"/>
    <property type="match status" value="1"/>
</dbReference>
<gene>
    <name evidence="2" type="ORF">WJX81_005681</name>
</gene>
<evidence type="ECO:0000256" key="1">
    <source>
        <dbReference type="SAM" id="MobiDB-lite"/>
    </source>
</evidence>
<dbReference type="GO" id="GO:0005634">
    <property type="term" value="C:nucleus"/>
    <property type="evidence" value="ECO:0007669"/>
    <property type="project" value="TreeGrafter"/>
</dbReference>
<feature type="region of interest" description="Disordered" evidence="1">
    <location>
        <begin position="54"/>
        <end position="151"/>
    </location>
</feature>
<dbReference type="GO" id="GO:0030686">
    <property type="term" value="C:90S preribosome"/>
    <property type="evidence" value="ECO:0007669"/>
    <property type="project" value="TreeGrafter"/>
</dbReference>
<dbReference type="InterPro" id="IPR027417">
    <property type="entry name" value="P-loop_NTPase"/>
</dbReference>
<keyword evidence="3" id="KW-1185">Reference proteome</keyword>
<name>A0AAW1RBB1_9CHLO</name>
<organism evidence="2 3">
    <name type="scientific">Elliptochloris bilobata</name>
    <dbReference type="NCBI Taxonomy" id="381761"/>
    <lineage>
        <taxon>Eukaryota</taxon>
        <taxon>Viridiplantae</taxon>
        <taxon>Chlorophyta</taxon>
        <taxon>core chlorophytes</taxon>
        <taxon>Trebouxiophyceae</taxon>
        <taxon>Trebouxiophyceae incertae sedis</taxon>
        <taxon>Elliptochloris clade</taxon>
        <taxon>Elliptochloris</taxon>
    </lineage>
</organism>
<comment type="caution">
    <text evidence="2">The sequence shown here is derived from an EMBL/GenBank/DDBJ whole genome shotgun (WGS) entry which is preliminary data.</text>
</comment>
<feature type="region of interest" description="Disordered" evidence="1">
    <location>
        <begin position="1"/>
        <end position="27"/>
    </location>
</feature>
<reference evidence="2 3" key="1">
    <citation type="journal article" date="2024" name="Nat. Commun.">
        <title>Phylogenomics reveals the evolutionary origins of lichenization in chlorophyte algae.</title>
        <authorList>
            <person name="Puginier C."/>
            <person name="Libourel C."/>
            <person name="Otte J."/>
            <person name="Skaloud P."/>
            <person name="Haon M."/>
            <person name="Grisel S."/>
            <person name="Petersen M."/>
            <person name="Berrin J.G."/>
            <person name="Delaux P.M."/>
            <person name="Dal Grande F."/>
            <person name="Keller J."/>
        </authorList>
    </citation>
    <scope>NUCLEOTIDE SEQUENCE [LARGE SCALE GENOMIC DNA]</scope>
    <source>
        <strain evidence="2 3">SAG 245.80</strain>
    </source>
</reference>
<evidence type="ECO:0008006" key="4">
    <source>
        <dbReference type="Google" id="ProtNLM"/>
    </source>
</evidence>
<dbReference type="InterPro" id="IPR032704">
    <property type="entry name" value="Cms1"/>
</dbReference>
<protein>
    <recommendedName>
        <fullName evidence="4">Ribosome biogenesis protein NOP53</fullName>
    </recommendedName>
</protein>
<feature type="compositionally biased region" description="Low complexity" evidence="1">
    <location>
        <begin position="90"/>
        <end position="104"/>
    </location>
</feature>
<dbReference type="PANTHER" id="PTHR24030:SF0">
    <property type="entry name" value="PROTEIN CMSS1"/>
    <property type="match status" value="1"/>
</dbReference>
<sequence>MSKERERFTKQKETPPAKKVKSASQLRRKQLRLETRLAAAGGAPLPAAAALQAQLSNGGSGPRDIEAAAKTAPSALRHGKRLRSAGEAQTGGTVEAGVGKAAAKAAERRRKGGPTAAVGVPAHPEALSPEEEAARKELKAQKKAAKRAAAGNVDLDSLGGVPKDPEKRAAWLARVAEMAAARGPNDKPLPKPMRVALKQKQREDKRAANIQWAEGRPKLSREAWERRRAMALGIAAVEPAAQLAWLAEHQAECDGAGGPRVADLAGCAEEVMVRVPPGPGLKARLAEAVPELLPALGGLGHPLPPGSPAALLVAPGAIRAQELKRQLKGLAQGKPIFKAFAKHLKLERQQEMLAAEPNAMVAGTPHRLAMLCLMGTLRLDRLRLLVLDVGVDAKQLSMMDMLDVRRDFFQLWAHVGPAVADGRARIGRGAVI</sequence>
<dbReference type="Proteomes" id="UP001445335">
    <property type="component" value="Unassembled WGS sequence"/>
</dbReference>
<dbReference type="EMBL" id="JALJOU010000047">
    <property type="protein sequence ID" value="KAK9831360.1"/>
    <property type="molecule type" value="Genomic_DNA"/>
</dbReference>
<evidence type="ECO:0000313" key="2">
    <source>
        <dbReference type="EMBL" id="KAK9831360.1"/>
    </source>
</evidence>
<evidence type="ECO:0000313" key="3">
    <source>
        <dbReference type="Proteomes" id="UP001445335"/>
    </source>
</evidence>
<dbReference type="Pfam" id="PF14617">
    <property type="entry name" value="CMS1"/>
    <property type="match status" value="1"/>
</dbReference>
<dbReference type="AlphaFoldDB" id="A0AAW1RBB1"/>